<protein>
    <submittedName>
        <fullName evidence="4">CRISPR-associated protein Cmr1</fullName>
    </submittedName>
</protein>
<gene>
    <name evidence="4" type="ORF">BCF44_106506</name>
</gene>
<comment type="caution">
    <text evidence="4">The sequence shown here is derived from an EMBL/GenBank/DDBJ whole genome shotgun (WGS) entry which is preliminary data.</text>
</comment>
<proteinExistence type="predicted"/>
<comment type="subunit">
    <text evidence="2">Part of the Csm effector complex that includes Cas10, Csm2, Csm3, Csm4 and Csm5.</text>
</comment>
<organism evidence="4 5">
    <name type="scientific">Kutzneria buriramensis</name>
    <dbReference type="NCBI Taxonomy" id="1045776"/>
    <lineage>
        <taxon>Bacteria</taxon>
        <taxon>Bacillati</taxon>
        <taxon>Actinomycetota</taxon>
        <taxon>Actinomycetes</taxon>
        <taxon>Pseudonocardiales</taxon>
        <taxon>Pseudonocardiaceae</taxon>
        <taxon>Kutzneria</taxon>
    </lineage>
</organism>
<reference evidence="4 5" key="1">
    <citation type="submission" date="2018-08" db="EMBL/GenBank/DDBJ databases">
        <title>Genomic Encyclopedia of Archaeal and Bacterial Type Strains, Phase II (KMG-II): from individual species to whole genera.</title>
        <authorList>
            <person name="Goeker M."/>
        </authorList>
    </citation>
    <scope>NUCLEOTIDE SEQUENCE [LARGE SCALE GENOMIC DNA]</scope>
    <source>
        <strain evidence="4 5">DSM 45791</strain>
    </source>
</reference>
<dbReference type="GO" id="GO:0051607">
    <property type="term" value="P:defense response to virus"/>
    <property type="evidence" value="ECO:0007669"/>
    <property type="project" value="UniProtKB-KW"/>
</dbReference>
<dbReference type="Pfam" id="PF03787">
    <property type="entry name" value="RAMPs"/>
    <property type="match status" value="1"/>
</dbReference>
<feature type="domain" description="CRISPR type III-associated protein" evidence="3">
    <location>
        <begin position="8"/>
        <end position="176"/>
    </location>
</feature>
<accession>A0A3E0HLN1</accession>
<evidence type="ECO:0000259" key="3">
    <source>
        <dbReference type="Pfam" id="PF03787"/>
    </source>
</evidence>
<name>A0A3E0HLN1_9PSEU</name>
<evidence type="ECO:0000313" key="5">
    <source>
        <dbReference type="Proteomes" id="UP000256269"/>
    </source>
</evidence>
<dbReference type="NCBIfam" id="TIGR01894">
    <property type="entry name" value="cas_TM1795_cmr1"/>
    <property type="match status" value="1"/>
</dbReference>
<dbReference type="AlphaFoldDB" id="A0A3E0HLN1"/>
<keyword evidence="1" id="KW-0051">Antiviral defense</keyword>
<dbReference type="InterPro" id="IPR007522">
    <property type="entry name" value="CRISPR-assoc_prot_TM1795"/>
</dbReference>
<evidence type="ECO:0000256" key="1">
    <source>
        <dbReference type="ARBA" id="ARBA00023118"/>
    </source>
</evidence>
<dbReference type="InterPro" id="IPR005537">
    <property type="entry name" value="RAMP_III_fam"/>
</dbReference>
<keyword evidence="5" id="KW-1185">Reference proteome</keyword>
<dbReference type="OrthoDB" id="190500at2"/>
<dbReference type="Proteomes" id="UP000256269">
    <property type="component" value="Unassembled WGS sequence"/>
</dbReference>
<evidence type="ECO:0000256" key="2">
    <source>
        <dbReference type="ARBA" id="ARBA00093789"/>
    </source>
</evidence>
<evidence type="ECO:0000313" key="4">
    <source>
        <dbReference type="EMBL" id="REH47341.1"/>
    </source>
</evidence>
<dbReference type="EMBL" id="QUNO01000006">
    <property type="protein sequence ID" value="REH47341.1"/>
    <property type="molecule type" value="Genomic_DNA"/>
</dbReference>
<dbReference type="RefSeq" id="WP_116175942.1">
    <property type="nucleotide sequence ID" value="NZ_CP144375.1"/>
</dbReference>
<sequence>MTTWTTLTLRVVTPLFSGDDAEGGDPIRVPSIRGALRFWFRAVAAAHGITDLKALWAEEEAVFGSARPERPSRIALRVDSQPATDTDPRPEWAAYPDLRDQRFHGAQYLMGQGLWQRTMKRPYVPPGPDQTFDLKIRFATGRDAEKLNARFMLALWAWLTYGGLGARVRRGFGQLRCADHSGVPLPGKWRHEALGAPTRAESWGVLFTQPIPPAISRMGEHGWTGRPGNVLAEFPVLCPPHWEGRFLAGEALPDWQSALMHAGQEWRAFRVVAEPEEEISKNLRSPEWVNAIHGSSGKYPIAAFGLPVGYYSTSRGEFRASIEPTFQGAKIRRASPVWLRPVWTTDGWRVVTFLFHARLLPDTARLSPGKFGLTIPDLHTISDTWRRWLTDEWRLPEDFYRGQS</sequence>